<keyword evidence="2" id="KW-0812">Transmembrane</keyword>
<dbReference type="InterPro" id="IPR012919">
    <property type="entry name" value="SUN_dom"/>
</dbReference>
<evidence type="ECO:0000256" key="2">
    <source>
        <dbReference type="ARBA" id="ARBA00022692"/>
    </source>
</evidence>
<dbReference type="STRING" id="94827.A0A099ZMV5"/>
<dbReference type="PROSITE" id="PS51469">
    <property type="entry name" value="SUN"/>
    <property type="match status" value="1"/>
</dbReference>
<name>A0A099ZMV5_TINGU</name>
<accession>A0A099ZMV5</accession>
<evidence type="ECO:0000256" key="1">
    <source>
        <dbReference type="ARBA" id="ARBA00004540"/>
    </source>
</evidence>
<evidence type="ECO:0000313" key="6">
    <source>
        <dbReference type="EMBL" id="KGL83087.1"/>
    </source>
</evidence>
<evidence type="ECO:0000256" key="3">
    <source>
        <dbReference type="ARBA" id="ARBA00022989"/>
    </source>
</evidence>
<feature type="non-terminal residue" evidence="6">
    <location>
        <position position="1"/>
    </location>
</feature>
<gene>
    <name evidence="6" type="ORF">N309_01697</name>
</gene>
<protein>
    <submittedName>
        <fullName evidence="6">SUN domain-containing protein 3</fullName>
    </submittedName>
</protein>
<feature type="non-terminal residue" evidence="6">
    <location>
        <position position="119"/>
    </location>
</feature>
<reference evidence="6 7" key="1">
    <citation type="submission" date="2014-06" db="EMBL/GenBank/DDBJ databases">
        <title>Genome evolution of avian class.</title>
        <authorList>
            <person name="Zhang G."/>
            <person name="Li C."/>
        </authorList>
    </citation>
    <scope>NUCLEOTIDE SEQUENCE [LARGE SCALE GENOMIC DNA]</scope>
    <source>
        <strain evidence="6">BGI_N309</strain>
    </source>
</reference>
<organism evidence="6 7">
    <name type="scientific">Tinamus guttatus</name>
    <name type="common">White-throated tinamou</name>
    <dbReference type="NCBI Taxonomy" id="94827"/>
    <lineage>
        <taxon>Eukaryota</taxon>
        <taxon>Metazoa</taxon>
        <taxon>Chordata</taxon>
        <taxon>Craniata</taxon>
        <taxon>Vertebrata</taxon>
        <taxon>Euteleostomi</taxon>
        <taxon>Archelosauria</taxon>
        <taxon>Archosauria</taxon>
        <taxon>Dinosauria</taxon>
        <taxon>Saurischia</taxon>
        <taxon>Theropoda</taxon>
        <taxon>Coelurosauria</taxon>
        <taxon>Aves</taxon>
        <taxon>Palaeognathae</taxon>
        <taxon>Tinamiformes</taxon>
        <taxon>Tinamidae</taxon>
        <taxon>Tinamus</taxon>
    </lineage>
</organism>
<feature type="domain" description="SUN" evidence="5">
    <location>
        <begin position="1"/>
        <end position="119"/>
    </location>
</feature>
<keyword evidence="4" id="KW-0472">Membrane</keyword>
<dbReference type="Proteomes" id="UP000053641">
    <property type="component" value="Unassembled WGS sequence"/>
</dbReference>
<keyword evidence="7" id="KW-1185">Reference proteome</keyword>
<evidence type="ECO:0000256" key="4">
    <source>
        <dbReference type="ARBA" id="ARBA00023136"/>
    </source>
</evidence>
<dbReference type="PANTHER" id="PTHR12911">
    <property type="entry name" value="SAD1/UNC-84-LIKE PROTEIN-RELATED"/>
    <property type="match status" value="1"/>
</dbReference>
<sequence length="119" mass="13421">QPDLAPGKCWAFPGSNERVVIHLPAWIWPTAVTLQHISKMVSPENDISSSPKGISISGLDDEGAEVLLGAFQFDIEKDPMQFFPLKDELHKAFQYIKVNIQSNWGNKEYTCLYHLKLHG</sequence>
<dbReference type="GO" id="GO:0005637">
    <property type="term" value="C:nuclear inner membrane"/>
    <property type="evidence" value="ECO:0007669"/>
    <property type="project" value="UniProtKB-SubCell"/>
</dbReference>
<dbReference type="GO" id="GO:0034993">
    <property type="term" value="C:meiotic nuclear membrane microtubule tethering complex"/>
    <property type="evidence" value="ECO:0007669"/>
    <property type="project" value="TreeGrafter"/>
</dbReference>
<dbReference type="GO" id="GO:0043495">
    <property type="term" value="F:protein-membrane adaptor activity"/>
    <property type="evidence" value="ECO:0007669"/>
    <property type="project" value="TreeGrafter"/>
</dbReference>
<comment type="subcellular location">
    <subcellularLocation>
        <location evidence="1">Nucleus inner membrane</location>
    </subcellularLocation>
</comment>
<keyword evidence="3" id="KW-1133">Transmembrane helix</keyword>
<evidence type="ECO:0000313" key="7">
    <source>
        <dbReference type="Proteomes" id="UP000053641"/>
    </source>
</evidence>
<dbReference type="InterPro" id="IPR045119">
    <property type="entry name" value="SUN1-5"/>
</dbReference>
<proteinExistence type="predicted"/>
<dbReference type="AlphaFoldDB" id="A0A099ZMV5"/>
<evidence type="ECO:0000259" key="5">
    <source>
        <dbReference type="PROSITE" id="PS51469"/>
    </source>
</evidence>
<dbReference type="EMBL" id="KL895989">
    <property type="protein sequence ID" value="KGL83087.1"/>
    <property type="molecule type" value="Genomic_DNA"/>
</dbReference>
<dbReference type="PANTHER" id="PTHR12911:SF24">
    <property type="entry name" value="SUN DOMAIN-CONTAINING PROTEIN 3"/>
    <property type="match status" value="1"/>
</dbReference>
<dbReference type="Pfam" id="PF07738">
    <property type="entry name" value="Sad1_UNC"/>
    <property type="match status" value="1"/>
</dbReference>
<dbReference type="Gene3D" id="2.60.120.260">
    <property type="entry name" value="Galactose-binding domain-like"/>
    <property type="match status" value="1"/>
</dbReference>